<organism evidence="5 6">
    <name type="scientific">Skermanella stibiiresistens SB22</name>
    <dbReference type="NCBI Taxonomy" id="1385369"/>
    <lineage>
        <taxon>Bacteria</taxon>
        <taxon>Pseudomonadati</taxon>
        <taxon>Pseudomonadota</taxon>
        <taxon>Alphaproteobacteria</taxon>
        <taxon>Rhodospirillales</taxon>
        <taxon>Azospirillaceae</taxon>
        <taxon>Skermanella</taxon>
    </lineage>
</organism>
<name>W9H4H3_9PROT</name>
<dbReference type="GO" id="GO:1990281">
    <property type="term" value="C:efflux pump complex"/>
    <property type="evidence" value="ECO:0007669"/>
    <property type="project" value="TreeGrafter"/>
</dbReference>
<proteinExistence type="inferred from homology"/>
<feature type="domain" description="Multidrug resistance protein MdtA-like barrel-sandwich hybrid" evidence="2">
    <location>
        <begin position="80"/>
        <end position="200"/>
    </location>
</feature>
<reference evidence="5 6" key="1">
    <citation type="submission" date="2013-08" db="EMBL/GenBank/DDBJ databases">
        <title>The genome sequence of Skermanella stibiiresistens.</title>
        <authorList>
            <person name="Zhu W."/>
            <person name="Wang G."/>
        </authorList>
    </citation>
    <scope>NUCLEOTIDE SEQUENCE [LARGE SCALE GENOMIC DNA]</scope>
    <source>
        <strain evidence="5 6">SB22</strain>
    </source>
</reference>
<dbReference type="RefSeq" id="WP_037449952.1">
    <property type="nucleotide sequence ID" value="NZ_AVFL01000005.1"/>
</dbReference>
<dbReference type="Gene3D" id="1.10.287.470">
    <property type="entry name" value="Helix hairpin bin"/>
    <property type="match status" value="1"/>
</dbReference>
<evidence type="ECO:0000313" key="5">
    <source>
        <dbReference type="EMBL" id="EWY41115.1"/>
    </source>
</evidence>
<dbReference type="Gene3D" id="2.40.30.170">
    <property type="match status" value="1"/>
</dbReference>
<dbReference type="AlphaFoldDB" id="W9H4H3"/>
<dbReference type="PANTHER" id="PTHR30469">
    <property type="entry name" value="MULTIDRUG RESISTANCE PROTEIN MDTA"/>
    <property type="match status" value="1"/>
</dbReference>
<dbReference type="Proteomes" id="UP000019486">
    <property type="component" value="Unassembled WGS sequence"/>
</dbReference>
<accession>W9H4H3</accession>
<evidence type="ECO:0000313" key="6">
    <source>
        <dbReference type="Proteomes" id="UP000019486"/>
    </source>
</evidence>
<evidence type="ECO:0000256" key="1">
    <source>
        <dbReference type="ARBA" id="ARBA00009477"/>
    </source>
</evidence>
<gene>
    <name evidence="5" type="ORF">N825_31115</name>
</gene>
<dbReference type="PATRIC" id="fig|1385369.3.peg.1862"/>
<evidence type="ECO:0000259" key="4">
    <source>
        <dbReference type="Pfam" id="PF25989"/>
    </source>
</evidence>
<evidence type="ECO:0000259" key="3">
    <source>
        <dbReference type="Pfam" id="PF25954"/>
    </source>
</evidence>
<dbReference type="SUPFAM" id="SSF111369">
    <property type="entry name" value="HlyD-like secretion proteins"/>
    <property type="match status" value="1"/>
</dbReference>
<dbReference type="OrthoDB" id="9806939at2"/>
<dbReference type="STRING" id="1385369.N825_31115"/>
<dbReference type="InterPro" id="IPR058792">
    <property type="entry name" value="Beta-barrel_RND_2"/>
</dbReference>
<dbReference type="EMBL" id="AVFL01000005">
    <property type="protein sequence ID" value="EWY41115.1"/>
    <property type="molecule type" value="Genomic_DNA"/>
</dbReference>
<keyword evidence="6" id="KW-1185">Reference proteome</keyword>
<dbReference type="Gene3D" id="2.40.420.20">
    <property type="match status" value="1"/>
</dbReference>
<dbReference type="InterPro" id="IPR006143">
    <property type="entry name" value="RND_pump_MFP"/>
</dbReference>
<comment type="similarity">
    <text evidence="1">Belongs to the membrane fusion protein (MFP) (TC 8.A.1) family.</text>
</comment>
<evidence type="ECO:0000259" key="2">
    <source>
        <dbReference type="Pfam" id="PF25917"/>
    </source>
</evidence>
<comment type="caution">
    <text evidence="5">The sequence shown here is derived from an EMBL/GenBank/DDBJ whole genome shotgun (WGS) entry which is preliminary data.</text>
</comment>
<dbReference type="PANTHER" id="PTHR30469:SF11">
    <property type="entry name" value="BLL4320 PROTEIN"/>
    <property type="match status" value="1"/>
</dbReference>
<dbReference type="FunFam" id="2.40.30.170:FF:000010">
    <property type="entry name" value="Efflux RND transporter periplasmic adaptor subunit"/>
    <property type="match status" value="1"/>
</dbReference>
<dbReference type="Pfam" id="PF25989">
    <property type="entry name" value="YknX_C"/>
    <property type="match status" value="1"/>
</dbReference>
<dbReference type="InterPro" id="IPR058637">
    <property type="entry name" value="YknX-like_C"/>
</dbReference>
<dbReference type="NCBIfam" id="TIGR01730">
    <property type="entry name" value="RND_mfp"/>
    <property type="match status" value="1"/>
</dbReference>
<dbReference type="Gene3D" id="2.40.50.100">
    <property type="match status" value="1"/>
</dbReference>
<protein>
    <submittedName>
        <fullName evidence="5">Secretion protein HylD</fullName>
    </submittedName>
</protein>
<dbReference type="Pfam" id="PF25917">
    <property type="entry name" value="BSH_RND"/>
    <property type="match status" value="1"/>
</dbReference>
<dbReference type="GO" id="GO:0015562">
    <property type="term" value="F:efflux transmembrane transporter activity"/>
    <property type="evidence" value="ECO:0007669"/>
    <property type="project" value="TreeGrafter"/>
</dbReference>
<feature type="domain" description="YknX-like C-terminal permuted SH3-like" evidence="4">
    <location>
        <begin position="293"/>
        <end position="359"/>
    </location>
</feature>
<dbReference type="Pfam" id="PF25954">
    <property type="entry name" value="Beta-barrel_RND_2"/>
    <property type="match status" value="1"/>
</dbReference>
<feature type="domain" description="CusB-like beta-barrel" evidence="3">
    <location>
        <begin position="212"/>
        <end position="284"/>
    </location>
</feature>
<dbReference type="InterPro" id="IPR058625">
    <property type="entry name" value="MdtA-like_BSH"/>
</dbReference>
<sequence length="369" mass="38950">MKLFARLVILVALLGLGGGAYWYFTVHQGAGMTAAKAPGGGAPGGGGPPGGIPVEARTVDIGDVSRTVTSVGTLFSDESVIMRPEVAGRITEIRFGEGQRIRKGTVMLRLDDAIARATLEQAMASLNLSKTEADRADELYRQGSGSARARDQARAKLLADEASVSLARAQLAKLELLAPFDGVLGLRRVSVGDVVQSGKEIVNLEAVDTLKLDFRVPELYLPTVRNGQTLAITVDAVPDRQFAGTVYAIDPLVDVNGRSVNIRARVPNTDDVLRPGLFARVTLTLTTRKNSILVPEEAMVSVGADQFVFKVVDGKVTRVKVRTGERRAAKVEIVDGLSAGDIIVTAGHLKIRDGVPVTIVPAVGPAAGS</sequence>